<dbReference type="RefSeq" id="WP_012956592.1">
    <property type="nucleotide sequence ID" value="NC_013790.1"/>
</dbReference>
<accession>D3DZG6</accession>
<dbReference type="PATRIC" id="fig|634498.28.peg.1795"/>
<dbReference type="HOGENOM" id="CLU_1943892_0_0_2"/>
<reference evidence="2 3" key="1">
    <citation type="journal article" date="2010" name="PLoS ONE">
        <title>The genome sequence of the rumen methanogen Methanobrevibacter ruminantium reveals new possibilities for controlling ruminant methane emissions.</title>
        <authorList>
            <person name="Leahy S.C."/>
            <person name="Kelly W.J."/>
            <person name="Altermann E."/>
            <person name="Ronimus R.S."/>
            <person name="Yeoman C.J."/>
            <person name="Pacheco D.M."/>
            <person name="Li D."/>
            <person name="Kong Z."/>
            <person name="McTavish S."/>
            <person name="Sang C."/>
            <person name="Lambie S.C."/>
            <person name="Janssen P.H."/>
            <person name="Dey D."/>
            <person name="Attwood G.T."/>
        </authorList>
    </citation>
    <scope>NUCLEOTIDE SEQUENCE [LARGE SCALE GENOMIC DNA]</scope>
    <source>
        <strain evidence="3">ATCC 35063 / DSM 1093 / JCM 13430 / OCM 146 / M1</strain>
    </source>
</reference>
<protein>
    <submittedName>
        <fullName evidence="2">Uncharacterized protein</fullName>
    </submittedName>
</protein>
<sequence>MFLDRFSLERNDLNFRKYNLAILIASLLLYLLNIYFLSSFGDFFKFYFDDLFAIMVLFSFLNLVFPYKIDNFWIIVIITIFAAFFWEYVALFIKPGSVFDYLDILAYFLSMVIYLILIYAFEGELNVSF</sequence>
<keyword evidence="1" id="KW-0472">Membrane</keyword>
<organism evidence="2 3">
    <name type="scientific">Methanobrevibacter ruminantium (strain ATCC 35063 / DSM 1093 / JCM 13430 / OCM 146 / M1)</name>
    <name type="common">Methanobacterium ruminantium</name>
    <dbReference type="NCBI Taxonomy" id="634498"/>
    <lineage>
        <taxon>Archaea</taxon>
        <taxon>Methanobacteriati</taxon>
        <taxon>Methanobacteriota</taxon>
        <taxon>Methanomada group</taxon>
        <taxon>Methanobacteria</taxon>
        <taxon>Methanobacteriales</taxon>
        <taxon>Methanobacteriaceae</taxon>
        <taxon>Methanobrevibacter</taxon>
    </lineage>
</organism>
<keyword evidence="3" id="KW-1185">Reference proteome</keyword>
<dbReference type="Proteomes" id="UP000008680">
    <property type="component" value="Chromosome"/>
</dbReference>
<evidence type="ECO:0000256" key="1">
    <source>
        <dbReference type="SAM" id="Phobius"/>
    </source>
</evidence>
<dbReference type="EMBL" id="CP001719">
    <property type="protein sequence ID" value="ADC47644.1"/>
    <property type="molecule type" value="Genomic_DNA"/>
</dbReference>
<proteinExistence type="predicted"/>
<dbReference type="AlphaFoldDB" id="D3DZG6"/>
<dbReference type="KEGG" id="mru:mru_1794"/>
<keyword evidence="1" id="KW-1133">Transmembrane helix</keyword>
<dbReference type="GeneID" id="68611071"/>
<feature type="transmembrane region" description="Helical" evidence="1">
    <location>
        <begin position="20"/>
        <end position="40"/>
    </location>
</feature>
<evidence type="ECO:0000313" key="2">
    <source>
        <dbReference type="EMBL" id="ADC47644.1"/>
    </source>
</evidence>
<name>D3DZG6_METRM</name>
<gene>
    <name evidence="2" type="ordered locus">mru_1794</name>
</gene>
<feature type="transmembrane region" description="Helical" evidence="1">
    <location>
        <begin position="104"/>
        <end position="121"/>
    </location>
</feature>
<feature type="transmembrane region" description="Helical" evidence="1">
    <location>
        <begin position="46"/>
        <end position="65"/>
    </location>
</feature>
<dbReference type="STRING" id="634498.mru_1794"/>
<evidence type="ECO:0000313" key="3">
    <source>
        <dbReference type="Proteomes" id="UP000008680"/>
    </source>
</evidence>
<keyword evidence="1" id="KW-0812">Transmembrane</keyword>
<feature type="transmembrane region" description="Helical" evidence="1">
    <location>
        <begin position="72"/>
        <end position="92"/>
    </location>
</feature>